<sequence>MMVYFYLLWIFGYFLLLLLLVRKWPSEKGKNLNEPAVLPSITLVIPFRNEANLVGSMVEELKRISPEIQEILLVDDQSEDDSFSLFSGQIQSHSKFDLLKSPGVGKKAALEWGIRQARGEIILTSDADCSFAKGWAKEMATPFQNPEVQLVAGPVLSKADARIFPEVFQQIEWASILLVTQFSFRSLKPLLCSGANLAFRKSAFLRVGGYMGNDHLLSGDDEFLLKKIAMEFGAASCLYLPYQQALVYTLPEPSLYFLFNQRIRWASKWKEHGSLVHGGIAILAALSQWVWLFSFVLPLAGILGIWVLVGLWAGKLAIERWALQKVLRSFGRTPGRYWALTSLFHPFYVIGVSLGSIWGKFEWKGRSN</sequence>
<reference evidence="6 7" key="1">
    <citation type="submission" date="2023-08" db="EMBL/GenBank/DDBJ databases">
        <title>Draft genome sequence of Algoriphagus confluentis.</title>
        <authorList>
            <person name="Takatani N."/>
            <person name="Hosokawa M."/>
            <person name="Sawabe T."/>
        </authorList>
    </citation>
    <scope>NUCLEOTIDE SEQUENCE [LARGE SCALE GENOMIC DNA]</scope>
    <source>
        <strain evidence="6 7">NBRC 111222</strain>
    </source>
</reference>
<dbReference type="PANTHER" id="PTHR43630">
    <property type="entry name" value="POLY-BETA-1,6-N-ACETYL-D-GLUCOSAMINE SYNTHASE"/>
    <property type="match status" value="1"/>
</dbReference>
<keyword evidence="4" id="KW-0812">Transmembrane</keyword>
<evidence type="ECO:0000256" key="1">
    <source>
        <dbReference type="ARBA" id="ARBA00006739"/>
    </source>
</evidence>
<comment type="similarity">
    <text evidence="1">Belongs to the glycosyltransferase 2 family.</text>
</comment>
<feature type="transmembrane region" description="Helical" evidence="4">
    <location>
        <begin position="297"/>
        <end position="317"/>
    </location>
</feature>
<keyword evidence="2" id="KW-0328">Glycosyltransferase</keyword>
<evidence type="ECO:0000259" key="5">
    <source>
        <dbReference type="Pfam" id="PF00535"/>
    </source>
</evidence>
<feature type="transmembrane region" description="Helical" evidence="4">
    <location>
        <begin position="6"/>
        <end position="22"/>
    </location>
</feature>
<proteinExistence type="inferred from homology"/>
<dbReference type="Pfam" id="PF00535">
    <property type="entry name" value="Glycos_transf_2"/>
    <property type="match status" value="1"/>
</dbReference>
<feature type="transmembrane region" description="Helical" evidence="4">
    <location>
        <begin position="272"/>
        <end position="291"/>
    </location>
</feature>
<keyword evidence="3" id="KW-0808">Transferase</keyword>
<comment type="caution">
    <text evidence="6">The sequence shown here is derived from an EMBL/GenBank/DDBJ whole genome shotgun (WGS) entry which is preliminary data.</text>
</comment>
<evidence type="ECO:0000313" key="7">
    <source>
        <dbReference type="Proteomes" id="UP001338309"/>
    </source>
</evidence>
<organism evidence="6 7">
    <name type="scientific">Algoriphagus confluentis</name>
    <dbReference type="NCBI Taxonomy" id="1697556"/>
    <lineage>
        <taxon>Bacteria</taxon>
        <taxon>Pseudomonadati</taxon>
        <taxon>Bacteroidota</taxon>
        <taxon>Cytophagia</taxon>
        <taxon>Cytophagales</taxon>
        <taxon>Cyclobacteriaceae</taxon>
        <taxon>Algoriphagus</taxon>
    </lineage>
</organism>
<name>A0ABQ6PQU0_9BACT</name>
<keyword evidence="7" id="KW-1185">Reference proteome</keyword>
<feature type="domain" description="Glycosyltransferase 2-like" evidence="5">
    <location>
        <begin position="43"/>
        <end position="204"/>
    </location>
</feature>
<evidence type="ECO:0000256" key="4">
    <source>
        <dbReference type="SAM" id="Phobius"/>
    </source>
</evidence>
<dbReference type="EMBL" id="BTPD01000009">
    <property type="protein sequence ID" value="GMQ30336.1"/>
    <property type="molecule type" value="Genomic_DNA"/>
</dbReference>
<evidence type="ECO:0000313" key="6">
    <source>
        <dbReference type="EMBL" id="GMQ30336.1"/>
    </source>
</evidence>
<keyword evidence="4" id="KW-1133">Transmembrane helix</keyword>
<dbReference type="SUPFAM" id="SSF53448">
    <property type="entry name" value="Nucleotide-diphospho-sugar transferases"/>
    <property type="match status" value="1"/>
</dbReference>
<gene>
    <name evidence="6" type="ORF">Aconfl_29790</name>
</gene>
<keyword evidence="4" id="KW-0472">Membrane</keyword>
<evidence type="ECO:0000256" key="2">
    <source>
        <dbReference type="ARBA" id="ARBA00022676"/>
    </source>
</evidence>
<evidence type="ECO:0000256" key="3">
    <source>
        <dbReference type="ARBA" id="ARBA00022679"/>
    </source>
</evidence>
<protein>
    <submittedName>
        <fullName evidence="6">Glycosyltransferase</fullName>
    </submittedName>
</protein>
<dbReference type="PANTHER" id="PTHR43630:SF1">
    <property type="entry name" value="POLY-BETA-1,6-N-ACETYL-D-GLUCOSAMINE SYNTHASE"/>
    <property type="match status" value="1"/>
</dbReference>
<dbReference type="RefSeq" id="WP_338225045.1">
    <property type="nucleotide sequence ID" value="NZ_BTPD01000009.1"/>
</dbReference>
<dbReference type="Gene3D" id="3.90.550.10">
    <property type="entry name" value="Spore Coat Polysaccharide Biosynthesis Protein SpsA, Chain A"/>
    <property type="match status" value="1"/>
</dbReference>
<dbReference type="InterPro" id="IPR001173">
    <property type="entry name" value="Glyco_trans_2-like"/>
</dbReference>
<accession>A0ABQ6PQU0</accession>
<feature type="transmembrane region" description="Helical" evidence="4">
    <location>
        <begin position="337"/>
        <end position="358"/>
    </location>
</feature>
<dbReference type="InterPro" id="IPR029044">
    <property type="entry name" value="Nucleotide-diphossugar_trans"/>
</dbReference>
<dbReference type="Proteomes" id="UP001338309">
    <property type="component" value="Unassembled WGS sequence"/>
</dbReference>